<proteinExistence type="predicted"/>
<feature type="compositionally biased region" description="Polar residues" evidence="1">
    <location>
        <begin position="123"/>
        <end position="137"/>
    </location>
</feature>
<organism evidence="2 3">
    <name type="scientific">Ceratodon purpureus</name>
    <name type="common">Fire moss</name>
    <name type="synonym">Dicranum purpureum</name>
    <dbReference type="NCBI Taxonomy" id="3225"/>
    <lineage>
        <taxon>Eukaryota</taxon>
        <taxon>Viridiplantae</taxon>
        <taxon>Streptophyta</taxon>
        <taxon>Embryophyta</taxon>
        <taxon>Bryophyta</taxon>
        <taxon>Bryophytina</taxon>
        <taxon>Bryopsida</taxon>
        <taxon>Dicranidae</taxon>
        <taxon>Pseudoditrichales</taxon>
        <taxon>Ditrichaceae</taxon>
        <taxon>Ceratodon</taxon>
    </lineage>
</organism>
<accession>A0A8T0JC41</accession>
<feature type="compositionally biased region" description="Basic and acidic residues" evidence="1">
    <location>
        <begin position="88"/>
        <end position="97"/>
    </location>
</feature>
<keyword evidence="3" id="KW-1185">Reference proteome</keyword>
<sequence length="143" mass="16127">MDFSNYVRRYRDLSPTFSSTDQSCTSITDSADSISSFVRDRPHSPVRYPSQSSPIMSSPYSRGLGNFPPRPVQENDLGPGYNLSQRDSQPRDSFREVEENDDDFESFFGHEEIPVDRRGTSLEDPSNQGGPSSQGPISQRELR</sequence>
<feature type="non-terminal residue" evidence="2">
    <location>
        <position position="143"/>
    </location>
</feature>
<protein>
    <submittedName>
        <fullName evidence="2">Uncharacterized protein</fullName>
    </submittedName>
</protein>
<evidence type="ECO:0000313" key="3">
    <source>
        <dbReference type="Proteomes" id="UP000822688"/>
    </source>
</evidence>
<dbReference type="EMBL" id="CM026421">
    <property type="protein sequence ID" value="KAG0593480.1"/>
    <property type="molecule type" value="Genomic_DNA"/>
</dbReference>
<evidence type="ECO:0000256" key="1">
    <source>
        <dbReference type="SAM" id="MobiDB-lite"/>
    </source>
</evidence>
<evidence type="ECO:0000313" key="2">
    <source>
        <dbReference type="EMBL" id="KAG0593480.1"/>
    </source>
</evidence>
<dbReference type="AlphaFoldDB" id="A0A8T0JC41"/>
<dbReference type="Proteomes" id="UP000822688">
    <property type="component" value="Chromosome 1"/>
</dbReference>
<name>A0A8T0JC41_CERPU</name>
<feature type="compositionally biased region" description="Basic and acidic residues" evidence="1">
    <location>
        <begin position="108"/>
        <end position="121"/>
    </location>
</feature>
<feature type="region of interest" description="Disordered" evidence="1">
    <location>
        <begin position="31"/>
        <end position="143"/>
    </location>
</feature>
<gene>
    <name evidence="2" type="ORF">KC19_1G333200</name>
</gene>
<comment type="caution">
    <text evidence="2">The sequence shown here is derived from an EMBL/GenBank/DDBJ whole genome shotgun (WGS) entry which is preliminary data.</text>
</comment>
<reference evidence="2" key="1">
    <citation type="submission" date="2020-06" db="EMBL/GenBank/DDBJ databases">
        <title>WGS assembly of Ceratodon purpureus strain R40.</title>
        <authorList>
            <person name="Carey S.B."/>
            <person name="Jenkins J."/>
            <person name="Shu S."/>
            <person name="Lovell J.T."/>
            <person name="Sreedasyam A."/>
            <person name="Maumus F."/>
            <person name="Tiley G.P."/>
            <person name="Fernandez-Pozo N."/>
            <person name="Barry K."/>
            <person name="Chen C."/>
            <person name="Wang M."/>
            <person name="Lipzen A."/>
            <person name="Daum C."/>
            <person name="Saski C.A."/>
            <person name="Payton A.C."/>
            <person name="Mcbreen J.C."/>
            <person name="Conrad R.E."/>
            <person name="Kollar L.M."/>
            <person name="Olsson S."/>
            <person name="Huttunen S."/>
            <person name="Landis J.B."/>
            <person name="Wickett N.J."/>
            <person name="Johnson M.G."/>
            <person name="Rensing S.A."/>
            <person name="Grimwood J."/>
            <person name="Schmutz J."/>
            <person name="Mcdaniel S.F."/>
        </authorList>
    </citation>
    <scope>NUCLEOTIDE SEQUENCE</scope>
    <source>
        <strain evidence="2">R40</strain>
    </source>
</reference>
<feature type="compositionally biased region" description="Low complexity" evidence="1">
    <location>
        <begin position="49"/>
        <end position="61"/>
    </location>
</feature>